<keyword evidence="2" id="KW-0479">Metal-binding</keyword>
<keyword evidence="6" id="KW-0240">DNA-directed RNA polymerase</keyword>
<dbReference type="AlphaFoldDB" id="A0AAF0F4Y0"/>
<sequence length="64" mass="7301">MSYAARPAGASTTIGARQPAVEYICADCSATNEIRAREPIRCRECGHRIMYKKRTKRMLHFEAR</sequence>
<organism evidence="6 7">
    <name type="scientific">Malassezia japonica</name>
    <dbReference type="NCBI Taxonomy" id="223818"/>
    <lineage>
        <taxon>Eukaryota</taxon>
        <taxon>Fungi</taxon>
        <taxon>Dikarya</taxon>
        <taxon>Basidiomycota</taxon>
        <taxon>Ustilaginomycotina</taxon>
        <taxon>Malasseziomycetes</taxon>
        <taxon>Malasseziales</taxon>
        <taxon>Malasseziaceae</taxon>
        <taxon>Malassezia</taxon>
    </lineage>
</organism>
<dbReference type="RefSeq" id="XP_060122846.1">
    <property type="nucleotide sequence ID" value="XM_060266863.1"/>
</dbReference>
<evidence type="ECO:0000256" key="1">
    <source>
        <dbReference type="ARBA" id="ARBA00004123"/>
    </source>
</evidence>
<dbReference type="GO" id="GO:0003677">
    <property type="term" value="F:DNA binding"/>
    <property type="evidence" value="ECO:0007669"/>
    <property type="project" value="InterPro"/>
</dbReference>
<dbReference type="Pfam" id="PF03604">
    <property type="entry name" value="Zn_ribbon_RPAB4"/>
    <property type="match status" value="1"/>
</dbReference>
<evidence type="ECO:0000256" key="3">
    <source>
        <dbReference type="ARBA" id="ARBA00022833"/>
    </source>
</evidence>
<dbReference type="InterPro" id="IPR006591">
    <property type="entry name" value="RNAP_P/RPABC4"/>
</dbReference>
<dbReference type="PANTHER" id="PTHR12056">
    <property type="entry name" value="DNA-DIRECTED RNA POLYMERASES I, II, AND III"/>
    <property type="match status" value="1"/>
</dbReference>
<dbReference type="EMBL" id="CP119962">
    <property type="protein sequence ID" value="WFD39949.1"/>
    <property type="molecule type" value="Genomic_DNA"/>
</dbReference>
<dbReference type="GO" id="GO:0005665">
    <property type="term" value="C:RNA polymerase II, core complex"/>
    <property type="evidence" value="ECO:0007669"/>
    <property type="project" value="TreeGrafter"/>
</dbReference>
<dbReference type="PANTHER" id="PTHR12056:SF2">
    <property type="entry name" value="GEO11084P1"/>
    <property type="match status" value="1"/>
</dbReference>
<dbReference type="FunFam" id="2.20.28.30:FF:000002">
    <property type="entry name" value="DNA-directed RNA polymerases II, IV and V subunit 12"/>
    <property type="match status" value="1"/>
</dbReference>
<dbReference type="GO" id="GO:0005666">
    <property type="term" value="C:RNA polymerase III complex"/>
    <property type="evidence" value="ECO:0007669"/>
    <property type="project" value="TreeGrafter"/>
</dbReference>
<keyword evidence="3" id="KW-0862">Zinc</keyword>
<gene>
    <name evidence="6" type="primary">RPC10</name>
    <name evidence="6" type="ORF">MJAP1_002931</name>
</gene>
<keyword evidence="6" id="KW-0804">Transcription</keyword>
<dbReference type="GO" id="GO:0003899">
    <property type="term" value="F:DNA-directed RNA polymerase activity"/>
    <property type="evidence" value="ECO:0007669"/>
    <property type="project" value="InterPro"/>
</dbReference>
<dbReference type="GO" id="GO:0005736">
    <property type="term" value="C:RNA polymerase I complex"/>
    <property type="evidence" value="ECO:0007669"/>
    <property type="project" value="TreeGrafter"/>
</dbReference>
<keyword evidence="7" id="KW-1185">Reference proteome</keyword>
<evidence type="ECO:0000313" key="7">
    <source>
        <dbReference type="Proteomes" id="UP001217754"/>
    </source>
</evidence>
<dbReference type="SMART" id="SM00659">
    <property type="entry name" value="RPOLCX"/>
    <property type="match status" value="1"/>
</dbReference>
<dbReference type="InterPro" id="IPR029040">
    <property type="entry name" value="RPABC4/Spt4"/>
</dbReference>
<comment type="subcellular location">
    <subcellularLocation>
        <location evidence="1">Nucleus</location>
    </subcellularLocation>
</comment>
<evidence type="ECO:0000256" key="4">
    <source>
        <dbReference type="ARBA" id="ARBA00023242"/>
    </source>
</evidence>
<evidence type="ECO:0000256" key="5">
    <source>
        <dbReference type="ARBA" id="ARBA00025770"/>
    </source>
</evidence>
<dbReference type="GO" id="GO:0008270">
    <property type="term" value="F:zinc ion binding"/>
    <property type="evidence" value="ECO:0007669"/>
    <property type="project" value="InterPro"/>
</dbReference>
<reference evidence="6" key="1">
    <citation type="submission" date="2023-03" db="EMBL/GenBank/DDBJ databases">
        <title>Mating type loci evolution in Malassezia.</title>
        <authorList>
            <person name="Coelho M.A."/>
        </authorList>
    </citation>
    <scope>NUCLEOTIDE SEQUENCE</scope>
    <source>
        <strain evidence="6">CBS 9431</strain>
    </source>
</reference>
<dbReference type="Proteomes" id="UP001217754">
    <property type="component" value="Chromosome 5"/>
</dbReference>
<keyword evidence="4" id="KW-0539">Nucleus</keyword>
<evidence type="ECO:0000256" key="2">
    <source>
        <dbReference type="ARBA" id="ARBA00022723"/>
    </source>
</evidence>
<dbReference type="GO" id="GO:0006351">
    <property type="term" value="P:DNA-templated transcription"/>
    <property type="evidence" value="ECO:0007669"/>
    <property type="project" value="InterPro"/>
</dbReference>
<comment type="similarity">
    <text evidence="5">Belongs to the archaeal Rpo12/eukaryotic RPC10 RNA polymerase subunit family.</text>
</comment>
<protein>
    <submittedName>
        <fullName evidence="6">DNA-directed RNA polymerase core subunit rpc10</fullName>
    </submittedName>
</protein>
<dbReference type="GeneID" id="85226582"/>
<dbReference type="SUPFAM" id="SSF63393">
    <property type="entry name" value="RNA polymerase subunits"/>
    <property type="match status" value="1"/>
</dbReference>
<evidence type="ECO:0000313" key="6">
    <source>
        <dbReference type="EMBL" id="WFD39949.1"/>
    </source>
</evidence>
<accession>A0AAF0F4Y0</accession>
<name>A0AAF0F4Y0_9BASI</name>
<dbReference type="InterPro" id="IPR039747">
    <property type="entry name" value="RPABC4"/>
</dbReference>
<proteinExistence type="inferred from homology"/>
<dbReference type="Gene3D" id="2.20.28.30">
    <property type="entry name" value="RNA polymerase ii, chain L"/>
    <property type="match status" value="1"/>
</dbReference>